<dbReference type="EMBL" id="PGCL01000001">
    <property type="protein sequence ID" value="TAJ45893.1"/>
    <property type="molecule type" value="Genomic_DNA"/>
</dbReference>
<gene>
    <name evidence="1" type="ORF">CUJ86_03365</name>
</gene>
<dbReference type="OrthoDB" id="109599at2157"/>
<dbReference type="Pfam" id="PF01886">
    <property type="entry name" value="DUF61"/>
    <property type="match status" value="1"/>
</dbReference>
<dbReference type="InterPro" id="IPR002746">
    <property type="entry name" value="UPF0216"/>
</dbReference>
<evidence type="ECO:0000313" key="2">
    <source>
        <dbReference type="Proteomes" id="UP000292580"/>
    </source>
</evidence>
<name>A0A483CRW3_9EURY</name>
<evidence type="ECO:0000313" key="1">
    <source>
        <dbReference type="EMBL" id="TAJ45893.1"/>
    </source>
</evidence>
<organism evidence="1 2">
    <name type="scientific">Methanofollis fontis</name>
    <dbReference type="NCBI Taxonomy" id="2052832"/>
    <lineage>
        <taxon>Archaea</taxon>
        <taxon>Methanobacteriati</taxon>
        <taxon>Methanobacteriota</taxon>
        <taxon>Stenosarchaea group</taxon>
        <taxon>Methanomicrobia</taxon>
        <taxon>Methanomicrobiales</taxon>
        <taxon>Methanomicrobiaceae</taxon>
        <taxon>Methanofollis</taxon>
    </lineage>
</organism>
<comment type="caution">
    <text evidence="1">The sequence shown here is derived from an EMBL/GenBank/DDBJ whole genome shotgun (WGS) entry which is preliminary data.</text>
</comment>
<accession>A0A483CRW3</accession>
<proteinExistence type="predicted"/>
<dbReference type="AlphaFoldDB" id="A0A483CRW3"/>
<sequence>MSYRPEITEESVLRRWMILEIGRINAGLVTERKSLARLLGEERPSATAKDGSDYRFDPAVIRDIGERLPADLHERLLLPIIFRFSPDVRDSYYLTDAVAVRALQSLGELSEQRKMRDGRLWVSNAIVFAMVRAYPTAIQIGMG</sequence>
<dbReference type="Proteomes" id="UP000292580">
    <property type="component" value="Unassembled WGS sequence"/>
</dbReference>
<keyword evidence="2" id="KW-1185">Reference proteome</keyword>
<protein>
    <submittedName>
        <fullName evidence="1">DUF61 domain-containing protein</fullName>
    </submittedName>
</protein>
<dbReference type="RefSeq" id="WP_130646126.1">
    <property type="nucleotide sequence ID" value="NZ_PGCL01000001.1"/>
</dbReference>
<reference evidence="1 2" key="1">
    <citation type="submission" date="2017-11" db="EMBL/GenBank/DDBJ databases">
        <title>Isolation and Characterization of Methanofollis Species from Methane Seep Offshore SW Taiwan.</title>
        <authorList>
            <person name="Teng N.-H."/>
            <person name="Lai M.-C."/>
            <person name="Chen S.-C."/>
        </authorList>
    </citation>
    <scope>NUCLEOTIDE SEQUENCE [LARGE SCALE GENOMIC DNA]</scope>
    <source>
        <strain evidence="1 2">FWC-SCC2</strain>
    </source>
</reference>